<dbReference type="Proteomes" id="UP001303046">
    <property type="component" value="Unassembled WGS sequence"/>
</dbReference>
<evidence type="ECO:0000313" key="2">
    <source>
        <dbReference type="Proteomes" id="UP001303046"/>
    </source>
</evidence>
<protein>
    <submittedName>
        <fullName evidence="1">Uncharacterized protein</fullName>
    </submittedName>
</protein>
<comment type="caution">
    <text evidence="1">The sequence shown here is derived from an EMBL/GenBank/DDBJ whole genome shotgun (WGS) entry which is preliminary data.</text>
</comment>
<accession>A0ABR1CFJ9</accession>
<dbReference type="EMBL" id="JAVFWL010000002">
    <property type="protein sequence ID" value="KAK6736625.1"/>
    <property type="molecule type" value="Genomic_DNA"/>
</dbReference>
<proteinExistence type="predicted"/>
<organism evidence="1 2">
    <name type="scientific">Necator americanus</name>
    <name type="common">Human hookworm</name>
    <dbReference type="NCBI Taxonomy" id="51031"/>
    <lineage>
        <taxon>Eukaryota</taxon>
        <taxon>Metazoa</taxon>
        <taxon>Ecdysozoa</taxon>
        <taxon>Nematoda</taxon>
        <taxon>Chromadorea</taxon>
        <taxon>Rhabditida</taxon>
        <taxon>Rhabditina</taxon>
        <taxon>Rhabditomorpha</taxon>
        <taxon>Strongyloidea</taxon>
        <taxon>Ancylostomatidae</taxon>
        <taxon>Bunostominae</taxon>
        <taxon>Necator</taxon>
    </lineage>
</organism>
<name>A0ABR1CFJ9_NECAM</name>
<gene>
    <name evidence="1" type="primary">Necator_chrII.g7159</name>
    <name evidence="1" type="ORF">RB195_019366</name>
</gene>
<reference evidence="1 2" key="1">
    <citation type="submission" date="2023-08" db="EMBL/GenBank/DDBJ databases">
        <title>A Necator americanus chromosomal reference genome.</title>
        <authorList>
            <person name="Ilik V."/>
            <person name="Petrzelkova K.J."/>
            <person name="Pardy F."/>
            <person name="Fuh T."/>
            <person name="Niatou-Singa F.S."/>
            <person name="Gouil Q."/>
            <person name="Baker L."/>
            <person name="Ritchie M.E."/>
            <person name="Jex A.R."/>
            <person name="Gazzola D."/>
            <person name="Li H."/>
            <person name="Toshio Fujiwara R."/>
            <person name="Zhan B."/>
            <person name="Aroian R.V."/>
            <person name="Pafco B."/>
            <person name="Schwarz E.M."/>
        </authorList>
    </citation>
    <scope>NUCLEOTIDE SEQUENCE [LARGE SCALE GENOMIC DNA]</scope>
    <source>
        <strain evidence="1 2">Aroian</strain>
        <tissue evidence="1">Whole animal</tissue>
    </source>
</reference>
<sequence>MERFQDELRFVEGRGRCRKQPHETFMKLKGCACAKSGRFKKRKEQNGDVKASNIRVLALESLLFSKVIYISIFAIIKCRVGREKGGMPRIRKRVHVNDEKEKKTKHLRNMYRRGE</sequence>
<keyword evidence="2" id="KW-1185">Reference proteome</keyword>
<evidence type="ECO:0000313" key="1">
    <source>
        <dbReference type="EMBL" id="KAK6736625.1"/>
    </source>
</evidence>